<dbReference type="AlphaFoldDB" id="E6TVN6"/>
<dbReference type="KEGG" id="bco:Bcell_3929"/>
<keyword evidence="1" id="KW-0812">Transmembrane</keyword>
<dbReference type="Proteomes" id="UP000001401">
    <property type="component" value="Chromosome"/>
</dbReference>
<dbReference type="HOGENOM" id="CLU_2079993_0_0_9"/>
<organism evidence="2 3">
    <name type="scientific">Evansella cellulosilytica (strain ATCC 21833 / DSM 2522 / FERM P-1141 / JCM 9156 / N-4)</name>
    <name type="common">Bacillus cellulosilyticus</name>
    <dbReference type="NCBI Taxonomy" id="649639"/>
    <lineage>
        <taxon>Bacteria</taxon>
        <taxon>Bacillati</taxon>
        <taxon>Bacillota</taxon>
        <taxon>Bacilli</taxon>
        <taxon>Bacillales</taxon>
        <taxon>Bacillaceae</taxon>
        <taxon>Evansella</taxon>
    </lineage>
</organism>
<gene>
    <name evidence="2" type="ordered locus">Bcell_3929</name>
</gene>
<dbReference type="InterPro" id="IPR025441">
    <property type="entry name" value="DUF4181"/>
</dbReference>
<keyword evidence="1" id="KW-0472">Membrane</keyword>
<dbReference type="RefSeq" id="WP_013490494.1">
    <property type="nucleotide sequence ID" value="NC_014829.1"/>
</dbReference>
<accession>E6TVN6</accession>
<feature type="transmembrane region" description="Helical" evidence="1">
    <location>
        <begin position="6"/>
        <end position="23"/>
    </location>
</feature>
<sequence length="117" mass="13711">MLGFVAFMAVVTFIVDILISKKYNIFSERLYRHVNHTHKRIENTLFIIFIIVVLIAAFSFSYKTIFLLTYGFFTIMASIRAFMDYNYGIKEEKQYISDFVWAIGFCVTFIGLVFLAI</sequence>
<evidence type="ECO:0000313" key="2">
    <source>
        <dbReference type="EMBL" id="ADU32164.1"/>
    </source>
</evidence>
<protein>
    <recommendedName>
        <fullName evidence="4">DUF4181 domain-containing protein</fullName>
    </recommendedName>
</protein>
<keyword evidence="3" id="KW-1185">Reference proteome</keyword>
<proteinExistence type="predicted"/>
<dbReference type="Pfam" id="PF13789">
    <property type="entry name" value="DUF4181"/>
    <property type="match status" value="1"/>
</dbReference>
<reference evidence="2" key="1">
    <citation type="submission" date="2010-12" db="EMBL/GenBank/DDBJ databases">
        <title>Complete sequence of Bacillus cellulosilyticus DSM 2522.</title>
        <authorList>
            <consortium name="US DOE Joint Genome Institute"/>
            <person name="Lucas S."/>
            <person name="Copeland A."/>
            <person name="Lapidus A."/>
            <person name="Cheng J.-F."/>
            <person name="Bruce D."/>
            <person name="Goodwin L."/>
            <person name="Pitluck S."/>
            <person name="Chertkov O."/>
            <person name="Detter J.C."/>
            <person name="Han C."/>
            <person name="Tapia R."/>
            <person name="Land M."/>
            <person name="Hauser L."/>
            <person name="Jeffries C."/>
            <person name="Kyrpides N."/>
            <person name="Ivanova N."/>
            <person name="Mikhailova N."/>
            <person name="Brumm P."/>
            <person name="Mead D."/>
            <person name="Woyke T."/>
        </authorList>
    </citation>
    <scope>NUCLEOTIDE SEQUENCE [LARGE SCALE GENOMIC DNA]</scope>
    <source>
        <strain evidence="2">DSM 2522</strain>
    </source>
</reference>
<evidence type="ECO:0000256" key="1">
    <source>
        <dbReference type="SAM" id="Phobius"/>
    </source>
</evidence>
<dbReference type="OrthoDB" id="2455559at2"/>
<keyword evidence="1" id="KW-1133">Transmembrane helix</keyword>
<dbReference type="EMBL" id="CP002394">
    <property type="protein sequence ID" value="ADU32164.1"/>
    <property type="molecule type" value="Genomic_DNA"/>
</dbReference>
<evidence type="ECO:0000313" key="3">
    <source>
        <dbReference type="Proteomes" id="UP000001401"/>
    </source>
</evidence>
<evidence type="ECO:0008006" key="4">
    <source>
        <dbReference type="Google" id="ProtNLM"/>
    </source>
</evidence>
<feature type="transmembrane region" description="Helical" evidence="1">
    <location>
        <begin position="95"/>
        <end position="116"/>
    </location>
</feature>
<name>E6TVN6_EVAC2</name>
<feature type="transmembrane region" description="Helical" evidence="1">
    <location>
        <begin position="44"/>
        <end position="60"/>
    </location>
</feature>